<dbReference type="GO" id="GO:0005524">
    <property type="term" value="F:ATP binding"/>
    <property type="evidence" value="ECO:0007669"/>
    <property type="project" value="UniProtKB-KW"/>
</dbReference>
<keyword evidence="1" id="KW-0547">Nucleotide-binding</keyword>
<dbReference type="SUPFAM" id="SSF52540">
    <property type="entry name" value="P-loop containing nucleoside triphosphate hydrolases"/>
    <property type="match status" value="1"/>
</dbReference>
<dbReference type="Pfam" id="PF07728">
    <property type="entry name" value="AAA_5"/>
    <property type="match status" value="1"/>
</dbReference>
<dbReference type="GO" id="GO:0030687">
    <property type="term" value="C:preribosome, large subunit precursor"/>
    <property type="evidence" value="ECO:0007669"/>
    <property type="project" value="TreeGrafter"/>
</dbReference>
<dbReference type="GO" id="GO:0005634">
    <property type="term" value="C:nucleus"/>
    <property type="evidence" value="ECO:0007669"/>
    <property type="project" value="TreeGrafter"/>
</dbReference>
<accession>A0A0L6VNC7</accession>
<dbReference type="AlphaFoldDB" id="A0A0L6VNC7"/>
<evidence type="ECO:0000313" key="5">
    <source>
        <dbReference type="Proteomes" id="UP000037035"/>
    </source>
</evidence>
<organism evidence="4 5">
    <name type="scientific">Puccinia sorghi</name>
    <dbReference type="NCBI Taxonomy" id="27349"/>
    <lineage>
        <taxon>Eukaryota</taxon>
        <taxon>Fungi</taxon>
        <taxon>Dikarya</taxon>
        <taxon>Basidiomycota</taxon>
        <taxon>Pucciniomycotina</taxon>
        <taxon>Pucciniomycetes</taxon>
        <taxon>Pucciniales</taxon>
        <taxon>Pucciniaceae</taxon>
        <taxon>Puccinia</taxon>
    </lineage>
</organism>
<evidence type="ECO:0000256" key="2">
    <source>
        <dbReference type="ARBA" id="ARBA00022840"/>
    </source>
</evidence>
<comment type="caution">
    <text evidence="4">The sequence shown here is derived from an EMBL/GenBank/DDBJ whole genome shotgun (WGS) entry which is preliminary data.</text>
</comment>
<reference evidence="4 5" key="1">
    <citation type="submission" date="2015-08" db="EMBL/GenBank/DDBJ databases">
        <title>Next Generation Sequencing and Analysis of the Genome of Puccinia sorghi L Schw, the Causal Agent of Maize Common Rust.</title>
        <authorList>
            <person name="Rochi L."/>
            <person name="Burguener G."/>
            <person name="Darino M."/>
            <person name="Turjanski A."/>
            <person name="Kreff E."/>
            <person name="Dieguez M.J."/>
            <person name="Sacco F."/>
        </authorList>
    </citation>
    <scope>NUCLEOTIDE SEQUENCE [LARGE SCALE GENOMIC DNA]</scope>
    <source>
        <strain evidence="4 5">RO10H11247</strain>
    </source>
</reference>
<keyword evidence="2" id="KW-0067">ATP-binding</keyword>
<sequence>GGSPGQFEWKDASFLDALQKGDWVLLDEMNLAPQTVLEGLNCCLDHRGTVYIPEIDRTFKRHPDFRVFAAQNPHHQGGSRKGLPKSLMTCCRSVPKLLQPLSGLQSPKWLITITDWPSRQTPVVPLLPLALLGNSTCEILDDGCRSRP</sequence>
<dbReference type="GO" id="GO:0000055">
    <property type="term" value="P:ribosomal large subunit export from nucleus"/>
    <property type="evidence" value="ECO:0007669"/>
    <property type="project" value="TreeGrafter"/>
</dbReference>
<dbReference type="STRING" id="27349.A0A0L6VNC7"/>
<dbReference type="EMBL" id="LAVV01004200">
    <property type="protein sequence ID" value="KNZ61620.1"/>
    <property type="molecule type" value="Genomic_DNA"/>
</dbReference>
<feature type="domain" description="ATPase dynein-related AAA" evidence="3">
    <location>
        <begin position="4"/>
        <end position="81"/>
    </location>
</feature>
<keyword evidence="5" id="KW-1185">Reference proteome</keyword>
<evidence type="ECO:0000313" key="4">
    <source>
        <dbReference type="EMBL" id="KNZ61620.1"/>
    </source>
</evidence>
<dbReference type="OrthoDB" id="5186at2759"/>
<dbReference type="Gene3D" id="3.40.50.300">
    <property type="entry name" value="P-loop containing nucleotide triphosphate hydrolases"/>
    <property type="match status" value="1"/>
</dbReference>
<dbReference type="GO" id="GO:0000027">
    <property type="term" value="P:ribosomal large subunit assembly"/>
    <property type="evidence" value="ECO:0007669"/>
    <property type="project" value="TreeGrafter"/>
</dbReference>
<dbReference type="Proteomes" id="UP000037035">
    <property type="component" value="Unassembled WGS sequence"/>
</dbReference>
<dbReference type="GO" id="GO:0016887">
    <property type="term" value="F:ATP hydrolysis activity"/>
    <property type="evidence" value="ECO:0007669"/>
    <property type="project" value="InterPro"/>
</dbReference>
<feature type="non-terminal residue" evidence="4">
    <location>
        <position position="1"/>
    </location>
</feature>
<dbReference type="VEuPathDB" id="FungiDB:VP01_13781g1"/>
<evidence type="ECO:0000256" key="1">
    <source>
        <dbReference type="ARBA" id="ARBA00022741"/>
    </source>
</evidence>
<dbReference type="InterPro" id="IPR011704">
    <property type="entry name" value="ATPase_dyneun-rel_AAA"/>
</dbReference>
<dbReference type="InterPro" id="IPR027417">
    <property type="entry name" value="P-loop_NTPase"/>
</dbReference>
<dbReference type="PANTHER" id="PTHR48103">
    <property type="entry name" value="MIDASIN-RELATED"/>
    <property type="match status" value="1"/>
</dbReference>
<gene>
    <name evidence="4" type="ORF">VP01_13781g1</name>
</gene>
<name>A0A0L6VNC7_9BASI</name>
<evidence type="ECO:0000259" key="3">
    <source>
        <dbReference type="Pfam" id="PF07728"/>
    </source>
</evidence>
<proteinExistence type="predicted"/>
<dbReference type="PANTHER" id="PTHR48103:SF2">
    <property type="entry name" value="MIDASIN"/>
    <property type="match status" value="1"/>
</dbReference>
<protein>
    <recommendedName>
        <fullName evidence="3">ATPase dynein-related AAA domain-containing protein</fullName>
    </recommendedName>
</protein>